<dbReference type="InterPro" id="IPR017927">
    <property type="entry name" value="FAD-bd_FR_type"/>
</dbReference>
<keyword evidence="2" id="KW-0285">Flavoprotein</keyword>
<dbReference type="GO" id="GO:0046872">
    <property type="term" value="F:metal ion binding"/>
    <property type="evidence" value="ECO:0007669"/>
    <property type="project" value="UniProtKB-KW"/>
</dbReference>
<dbReference type="InterPro" id="IPR006058">
    <property type="entry name" value="2Fe2S_fd_BS"/>
</dbReference>
<evidence type="ECO:0000259" key="9">
    <source>
        <dbReference type="PROSITE" id="PS51085"/>
    </source>
</evidence>
<dbReference type="RefSeq" id="WP_046367767.1">
    <property type="nucleotide sequence ID" value="NZ_BBWV01000001.1"/>
</dbReference>
<dbReference type="PROSITE" id="PS51085">
    <property type="entry name" value="2FE2S_FER_2"/>
    <property type="match status" value="1"/>
</dbReference>
<dbReference type="CDD" id="cd00207">
    <property type="entry name" value="fer2"/>
    <property type="match status" value="1"/>
</dbReference>
<evidence type="ECO:0000256" key="4">
    <source>
        <dbReference type="ARBA" id="ARBA00022723"/>
    </source>
</evidence>
<name>A0A0E9MW88_9BACT</name>
<dbReference type="SUPFAM" id="SSF52343">
    <property type="entry name" value="Ferredoxin reductase-like, C-terminal NADP-linked domain"/>
    <property type="match status" value="1"/>
</dbReference>
<keyword evidence="6" id="KW-0560">Oxidoreductase</keyword>
<evidence type="ECO:0000256" key="1">
    <source>
        <dbReference type="ARBA" id="ARBA00001974"/>
    </source>
</evidence>
<dbReference type="PROSITE" id="PS00197">
    <property type="entry name" value="2FE2S_FER_1"/>
    <property type="match status" value="1"/>
</dbReference>
<reference evidence="11 12" key="1">
    <citation type="submission" date="2015-04" db="EMBL/GenBank/DDBJ databases">
        <title>Whole genome shotgun sequence of Flavihumibacter petaseus NBRC 106054.</title>
        <authorList>
            <person name="Miyazawa S."/>
            <person name="Hosoyama A."/>
            <person name="Hashimoto M."/>
            <person name="Noguchi M."/>
            <person name="Tsuchikane K."/>
            <person name="Ohji S."/>
            <person name="Yamazoe A."/>
            <person name="Ichikawa N."/>
            <person name="Kimura A."/>
            <person name="Fujita N."/>
        </authorList>
    </citation>
    <scope>NUCLEOTIDE SEQUENCE [LARGE SCALE GENOMIC DNA]</scope>
    <source>
        <strain evidence="11 12">NBRC 106054</strain>
    </source>
</reference>
<dbReference type="OrthoDB" id="9789468at2"/>
<dbReference type="PRINTS" id="PR00406">
    <property type="entry name" value="CYTB5RDTASE"/>
</dbReference>
<keyword evidence="4" id="KW-0479">Metal-binding</keyword>
<protein>
    <submittedName>
        <fullName evidence="11">Phenylacetic acid degradation NADH oxidoreductase</fullName>
    </submittedName>
</protein>
<dbReference type="InterPro" id="IPR012675">
    <property type="entry name" value="Beta-grasp_dom_sf"/>
</dbReference>
<evidence type="ECO:0000313" key="12">
    <source>
        <dbReference type="Proteomes" id="UP000033121"/>
    </source>
</evidence>
<dbReference type="PANTHER" id="PTHR47354:SF8">
    <property type="entry name" value="1,2-PHENYLACETYL-COA EPOXIDASE, SUBUNIT E"/>
    <property type="match status" value="1"/>
</dbReference>
<evidence type="ECO:0000256" key="5">
    <source>
        <dbReference type="ARBA" id="ARBA00022827"/>
    </source>
</evidence>
<feature type="domain" description="FAD-binding FR-type" evidence="10">
    <location>
        <begin position="3"/>
        <end position="107"/>
    </location>
</feature>
<dbReference type="InterPro" id="IPR001709">
    <property type="entry name" value="Flavoprot_Pyr_Nucl_cyt_Rdtase"/>
</dbReference>
<dbReference type="PRINTS" id="PR00371">
    <property type="entry name" value="FPNCR"/>
</dbReference>
<dbReference type="InterPro" id="IPR039261">
    <property type="entry name" value="FNR_nucleotide-bd"/>
</dbReference>
<dbReference type="AlphaFoldDB" id="A0A0E9MW88"/>
<dbReference type="STRING" id="1220578.FPE01S_01_10100"/>
<dbReference type="Pfam" id="PF00175">
    <property type="entry name" value="NAD_binding_1"/>
    <property type="match status" value="1"/>
</dbReference>
<evidence type="ECO:0000256" key="6">
    <source>
        <dbReference type="ARBA" id="ARBA00023002"/>
    </source>
</evidence>
<dbReference type="Pfam" id="PF00970">
    <property type="entry name" value="FAD_binding_6"/>
    <property type="match status" value="1"/>
</dbReference>
<dbReference type="GO" id="GO:0051537">
    <property type="term" value="F:2 iron, 2 sulfur cluster binding"/>
    <property type="evidence" value="ECO:0007669"/>
    <property type="project" value="UniProtKB-KW"/>
</dbReference>
<dbReference type="NCBIfam" id="TIGR02160">
    <property type="entry name" value="PA_CoA_Oxy5"/>
    <property type="match status" value="1"/>
</dbReference>
<evidence type="ECO:0000256" key="8">
    <source>
        <dbReference type="ARBA" id="ARBA00023014"/>
    </source>
</evidence>
<comment type="cofactor">
    <cofactor evidence="1">
        <name>FAD</name>
        <dbReference type="ChEBI" id="CHEBI:57692"/>
    </cofactor>
</comment>
<comment type="caution">
    <text evidence="11">The sequence shown here is derived from an EMBL/GenBank/DDBJ whole genome shotgun (WGS) entry which is preliminary data.</text>
</comment>
<dbReference type="InterPro" id="IPR001041">
    <property type="entry name" value="2Fe-2S_ferredoxin-type"/>
</dbReference>
<evidence type="ECO:0000256" key="2">
    <source>
        <dbReference type="ARBA" id="ARBA00022630"/>
    </source>
</evidence>
<evidence type="ECO:0000256" key="3">
    <source>
        <dbReference type="ARBA" id="ARBA00022714"/>
    </source>
</evidence>
<dbReference type="GO" id="GO:0010124">
    <property type="term" value="P:phenylacetate catabolic process"/>
    <property type="evidence" value="ECO:0007669"/>
    <property type="project" value="InterPro"/>
</dbReference>
<dbReference type="EMBL" id="BBWV01000001">
    <property type="protein sequence ID" value="GAO41997.1"/>
    <property type="molecule type" value="Genomic_DNA"/>
</dbReference>
<dbReference type="InterPro" id="IPR011884">
    <property type="entry name" value="PaaE"/>
</dbReference>
<dbReference type="GO" id="GO:0016491">
    <property type="term" value="F:oxidoreductase activity"/>
    <property type="evidence" value="ECO:0007669"/>
    <property type="project" value="UniProtKB-KW"/>
</dbReference>
<dbReference type="InterPro" id="IPR017938">
    <property type="entry name" value="Riboflavin_synthase-like_b-brl"/>
</dbReference>
<dbReference type="Gene3D" id="3.40.50.80">
    <property type="entry name" value="Nucleotide-binding domain of ferredoxin-NADP reductase (FNR) module"/>
    <property type="match status" value="1"/>
</dbReference>
<feature type="domain" description="2Fe-2S ferredoxin-type" evidence="9">
    <location>
        <begin position="269"/>
        <end position="360"/>
    </location>
</feature>
<keyword evidence="12" id="KW-1185">Reference proteome</keyword>
<dbReference type="SUPFAM" id="SSF63380">
    <property type="entry name" value="Riboflavin synthase domain-like"/>
    <property type="match status" value="1"/>
</dbReference>
<sequence length="360" mass="39981">MSIHFHKLRISDIRKETDQCVSIALAIPEDLKEVFTYRAGQNITLLHAVGGEELRRSYSVCSSPLEKELRIAVKAVDGGKFSSFANAHLRVGDMISALPPTGKFNTDLDAVKSRSYLAFAAGSGITPIISLAKTILATEPRSNFSLVYGNRDRTSIIFREQLEALKNRFMERFRIFHILSREQMDIPLQQGHIDSEKCAVLGKHWVDYQTIDHFFICGPEAMIFGVRDFLLNQQIPLQKIHFELFHTPGQQPMPVSQLAQPAPANGEDATIQVRMDGSTLQFPLAWYGPSILDAALAAGADLPYACKGGVCATCRARLISGEVSMNQNYALDEAETEAGFILTCQAHPRSKDVVVDFDHR</sequence>
<dbReference type="Gene3D" id="2.40.30.10">
    <property type="entry name" value="Translation factors"/>
    <property type="match status" value="1"/>
</dbReference>
<dbReference type="InterPro" id="IPR050415">
    <property type="entry name" value="MRET"/>
</dbReference>
<dbReference type="GO" id="GO:0050660">
    <property type="term" value="F:flavin adenine dinucleotide binding"/>
    <property type="evidence" value="ECO:0007669"/>
    <property type="project" value="TreeGrafter"/>
</dbReference>
<dbReference type="PROSITE" id="PS51384">
    <property type="entry name" value="FAD_FR"/>
    <property type="match status" value="1"/>
</dbReference>
<dbReference type="SUPFAM" id="SSF54292">
    <property type="entry name" value="2Fe-2S ferredoxin-like"/>
    <property type="match status" value="1"/>
</dbReference>
<dbReference type="InterPro" id="IPR008333">
    <property type="entry name" value="Cbr1-like_FAD-bd_dom"/>
</dbReference>
<evidence type="ECO:0000259" key="10">
    <source>
        <dbReference type="PROSITE" id="PS51384"/>
    </source>
</evidence>
<keyword evidence="7" id="KW-0408">Iron</keyword>
<accession>A0A0E9MW88</accession>
<dbReference type="InterPro" id="IPR036010">
    <property type="entry name" value="2Fe-2S_ferredoxin-like_sf"/>
</dbReference>
<evidence type="ECO:0000256" key="7">
    <source>
        <dbReference type="ARBA" id="ARBA00023004"/>
    </source>
</evidence>
<evidence type="ECO:0000313" key="11">
    <source>
        <dbReference type="EMBL" id="GAO41997.1"/>
    </source>
</evidence>
<keyword evidence="5" id="KW-0274">FAD</keyword>
<dbReference type="CDD" id="cd06214">
    <property type="entry name" value="PA_degradation_oxidoreductase_like"/>
    <property type="match status" value="1"/>
</dbReference>
<dbReference type="Gene3D" id="3.10.20.30">
    <property type="match status" value="1"/>
</dbReference>
<gene>
    <name evidence="11" type="primary">paaE</name>
    <name evidence="11" type="ORF">FPE01S_01_10100</name>
</gene>
<dbReference type="InterPro" id="IPR001433">
    <property type="entry name" value="OxRdtase_FAD/NAD-bd"/>
</dbReference>
<organism evidence="11 12">
    <name type="scientific">Flavihumibacter petaseus NBRC 106054</name>
    <dbReference type="NCBI Taxonomy" id="1220578"/>
    <lineage>
        <taxon>Bacteria</taxon>
        <taxon>Pseudomonadati</taxon>
        <taxon>Bacteroidota</taxon>
        <taxon>Chitinophagia</taxon>
        <taxon>Chitinophagales</taxon>
        <taxon>Chitinophagaceae</taxon>
        <taxon>Flavihumibacter</taxon>
    </lineage>
</organism>
<dbReference type="Pfam" id="PF00111">
    <property type="entry name" value="Fer2"/>
    <property type="match status" value="1"/>
</dbReference>
<dbReference type="Proteomes" id="UP000033121">
    <property type="component" value="Unassembled WGS sequence"/>
</dbReference>
<dbReference type="PANTHER" id="PTHR47354">
    <property type="entry name" value="NADH OXIDOREDUCTASE HCR"/>
    <property type="match status" value="1"/>
</dbReference>
<keyword evidence="8" id="KW-0411">Iron-sulfur</keyword>
<keyword evidence="3" id="KW-0001">2Fe-2S</keyword>
<proteinExistence type="predicted"/>